<keyword evidence="2" id="KW-0378">Hydrolase</keyword>
<dbReference type="GO" id="GO:0030163">
    <property type="term" value="P:protein catabolic process"/>
    <property type="evidence" value="ECO:0007669"/>
    <property type="project" value="InterPro"/>
</dbReference>
<keyword evidence="3" id="KW-1185">Reference proteome</keyword>
<gene>
    <name evidence="2" type="ORF">SAMN05660236_2718</name>
</gene>
<dbReference type="GO" id="GO:0008233">
    <property type="term" value="F:peptidase activity"/>
    <property type="evidence" value="ECO:0007669"/>
    <property type="project" value="UniProtKB-KW"/>
</dbReference>
<dbReference type="AlphaFoldDB" id="A0A1T5L7S6"/>
<dbReference type="Pfam" id="PF02617">
    <property type="entry name" value="ClpS"/>
    <property type="match status" value="1"/>
</dbReference>
<dbReference type="Gene3D" id="3.30.1390.10">
    <property type="match status" value="1"/>
</dbReference>
<dbReference type="OrthoDB" id="598046at2"/>
<sequence length="95" mass="10766">MKPAYQEEILTDVDVLEAVETTDLMDLVVFNDDVNTFDHVIETLIRVCKHTPEQAEQCTLLIHYKGKCAVKNGTFDFLKPLREAICEAGIDARIL</sequence>
<dbReference type="SUPFAM" id="SSF54736">
    <property type="entry name" value="ClpS-like"/>
    <property type="match status" value="1"/>
</dbReference>
<dbReference type="GO" id="GO:0006508">
    <property type="term" value="P:proteolysis"/>
    <property type="evidence" value="ECO:0007669"/>
    <property type="project" value="UniProtKB-KW"/>
</dbReference>
<dbReference type="RefSeq" id="WP_079687302.1">
    <property type="nucleotide sequence ID" value="NZ_FUZU01000002.1"/>
</dbReference>
<keyword evidence="2" id="KW-0645">Protease</keyword>
<accession>A0A1T5L7S6</accession>
<feature type="domain" description="Adaptor protein ClpS core" evidence="1">
    <location>
        <begin position="23"/>
        <end position="85"/>
    </location>
</feature>
<reference evidence="2 3" key="1">
    <citation type="submission" date="2017-02" db="EMBL/GenBank/DDBJ databases">
        <authorList>
            <person name="Peterson S.W."/>
        </authorList>
    </citation>
    <scope>NUCLEOTIDE SEQUENCE [LARGE SCALE GENOMIC DNA]</scope>
    <source>
        <strain evidence="2 3">DSM 25262</strain>
    </source>
</reference>
<dbReference type="EMBL" id="FUZU01000002">
    <property type="protein sequence ID" value="SKC72106.1"/>
    <property type="molecule type" value="Genomic_DNA"/>
</dbReference>
<proteinExistence type="predicted"/>
<dbReference type="Proteomes" id="UP000190961">
    <property type="component" value="Unassembled WGS sequence"/>
</dbReference>
<evidence type="ECO:0000313" key="2">
    <source>
        <dbReference type="EMBL" id="SKC72106.1"/>
    </source>
</evidence>
<dbReference type="STRING" id="688867.SAMN05660236_2718"/>
<evidence type="ECO:0000259" key="1">
    <source>
        <dbReference type="Pfam" id="PF02617"/>
    </source>
</evidence>
<evidence type="ECO:0000313" key="3">
    <source>
        <dbReference type="Proteomes" id="UP000190961"/>
    </source>
</evidence>
<dbReference type="InterPro" id="IPR014719">
    <property type="entry name" value="Ribosomal_bL12_C/ClpS-like"/>
</dbReference>
<protein>
    <submittedName>
        <fullName evidence="2">ATP-dependent Clp protease adaptor protein ClpS</fullName>
    </submittedName>
</protein>
<dbReference type="InterPro" id="IPR003769">
    <property type="entry name" value="ClpS_core"/>
</dbReference>
<name>A0A1T5L7S6_9BACT</name>
<organism evidence="2 3">
    <name type="scientific">Ohtaekwangia koreensis</name>
    <dbReference type="NCBI Taxonomy" id="688867"/>
    <lineage>
        <taxon>Bacteria</taxon>
        <taxon>Pseudomonadati</taxon>
        <taxon>Bacteroidota</taxon>
        <taxon>Cytophagia</taxon>
        <taxon>Cytophagales</taxon>
        <taxon>Fulvivirgaceae</taxon>
        <taxon>Ohtaekwangia</taxon>
    </lineage>
</organism>